<sequence length="56" mass="6375">MPAHHSKTPGSMKEVLSKNVRHQQRRANATASPPEAQRPVRERIKSAARKQTRKPH</sequence>
<proteinExistence type="predicted"/>
<accession>A0ABV8T0T4</accession>
<feature type="compositionally biased region" description="Basic residues" evidence="1">
    <location>
        <begin position="46"/>
        <end position="56"/>
    </location>
</feature>
<evidence type="ECO:0000313" key="2">
    <source>
        <dbReference type="EMBL" id="MFC4312299.1"/>
    </source>
</evidence>
<keyword evidence="3" id="KW-1185">Reference proteome</keyword>
<feature type="region of interest" description="Disordered" evidence="1">
    <location>
        <begin position="1"/>
        <end position="56"/>
    </location>
</feature>
<dbReference type="EMBL" id="JBHSDU010000014">
    <property type="protein sequence ID" value="MFC4312299.1"/>
    <property type="molecule type" value="Genomic_DNA"/>
</dbReference>
<dbReference type="Proteomes" id="UP001595904">
    <property type="component" value="Unassembled WGS sequence"/>
</dbReference>
<name>A0ABV8T0T4_9GAMM</name>
<evidence type="ECO:0000313" key="3">
    <source>
        <dbReference type="Proteomes" id="UP001595904"/>
    </source>
</evidence>
<gene>
    <name evidence="2" type="ORF">ACFPN2_24670</name>
</gene>
<dbReference type="RefSeq" id="WP_380601564.1">
    <property type="nucleotide sequence ID" value="NZ_JBHSDU010000014.1"/>
</dbReference>
<organism evidence="2 3">
    <name type="scientific">Steroidobacter flavus</name>
    <dbReference type="NCBI Taxonomy" id="1842136"/>
    <lineage>
        <taxon>Bacteria</taxon>
        <taxon>Pseudomonadati</taxon>
        <taxon>Pseudomonadota</taxon>
        <taxon>Gammaproteobacteria</taxon>
        <taxon>Steroidobacterales</taxon>
        <taxon>Steroidobacteraceae</taxon>
        <taxon>Steroidobacter</taxon>
    </lineage>
</organism>
<evidence type="ECO:0000256" key="1">
    <source>
        <dbReference type="SAM" id="MobiDB-lite"/>
    </source>
</evidence>
<reference evidence="3" key="1">
    <citation type="journal article" date="2019" name="Int. J. Syst. Evol. Microbiol.">
        <title>The Global Catalogue of Microorganisms (GCM) 10K type strain sequencing project: providing services to taxonomists for standard genome sequencing and annotation.</title>
        <authorList>
            <consortium name="The Broad Institute Genomics Platform"/>
            <consortium name="The Broad Institute Genome Sequencing Center for Infectious Disease"/>
            <person name="Wu L."/>
            <person name="Ma J."/>
        </authorList>
    </citation>
    <scope>NUCLEOTIDE SEQUENCE [LARGE SCALE GENOMIC DNA]</scope>
    <source>
        <strain evidence="3">CGMCC 1.10759</strain>
    </source>
</reference>
<comment type="caution">
    <text evidence="2">The sequence shown here is derived from an EMBL/GenBank/DDBJ whole genome shotgun (WGS) entry which is preliminary data.</text>
</comment>
<protein>
    <submittedName>
        <fullName evidence="2">Uncharacterized protein</fullName>
    </submittedName>
</protein>